<gene>
    <name evidence="7" type="ORF">D9V30_09930</name>
</gene>
<accession>A0A3L6ZKX0</accession>
<dbReference type="EC" id="3.1.3.48" evidence="2"/>
<feature type="active site" description="Nucleophile" evidence="5">
    <location>
        <position position="21"/>
    </location>
</feature>
<dbReference type="Proteomes" id="UP000275395">
    <property type="component" value="Unassembled WGS sequence"/>
</dbReference>
<dbReference type="SMART" id="SM00226">
    <property type="entry name" value="LMWPc"/>
    <property type="match status" value="1"/>
</dbReference>
<dbReference type="CDD" id="cd16343">
    <property type="entry name" value="LMWPTP"/>
    <property type="match status" value="1"/>
</dbReference>
<feature type="active site" description="Proton donor" evidence="5">
    <location>
        <position position="140"/>
    </location>
</feature>
<comment type="caution">
    <text evidence="7">The sequence shown here is derived from an EMBL/GenBank/DDBJ whole genome shotgun (WGS) entry which is preliminary data.</text>
</comment>
<dbReference type="GO" id="GO:0004725">
    <property type="term" value="F:protein tyrosine phosphatase activity"/>
    <property type="evidence" value="ECO:0007669"/>
    <property type="project" value="UniProtKB-EC"/>
</dbReference>
<proteinExistence type="inferred from homology"/>
<comment type="similarity">
    <text evidence="1">Belongs to the low molecular weight phosphotyrosine protein phosphatase family.</text>
</comment>
<evidence type="ECO:0000259" key="6">
    <source>
        <dbReference type="SMART" id="SM00226"/>
    </source>
</evidence>
<evidence type="ECO:0000313" key="7">
    <source>
        <dbReference type="EMBL" id="RLP68636.1"/>
    </source>
</evidence>
<dbReference type="Pfam" id="PF01451">
    <property type="entry name" value="LMWPc"/>
    <property type="match status" value="1"/>
</dbReference>
<feature type="domain" description="Phosphotyrosine protein phosphatase I" evidence="6">
    <location>
        <begin position="15"/>
        <end position="166"/>
    </location>
</feature>
<dbReference type="EMBL" id="RCUW01000008">
    <property type="protein sequence ID" value="RLP68636.1"/>
    <property type="molecule type" value="Genomic_DNA"/>
</dbReference>
<evidence type="ECO:0000256" key="5">
    <source>
        <dbReference type="PIRSR" id="PIRSR617867-1"/>
    </source>
</evidence>
<dbReference type="PANTHER" id="PTHR11717">
    <property type="entry name" value="LOW MOLECULAR WEIGHT PROTEIN TYROSINE PHOSPHATASE"/>
    <property type="match status" value="1"/>
</dbReference>
<evidence type="ECO:0000256" key="4">
    <source>
        <dbReference type="ARBA" id="ARBA00022912"/>
    </source>
</evidence>
<dbReference type="InterPro" id="IPR023485">
    <property type="entry name" value="Ptyr_pPase"/>
</dbReference>
<protein>
    <recommendedName>
        <fullName evidence="2">protein-tyrosine-phosphatase</fullName>
        <ecNumber evidence="2">3.1.3.48</ecNumber>
    </recommendedName>
</protein>
<feature type="active site" evidence="5">
    <location>
        <position position="27"/>
    </location>
</feature>
<dbReference type="PANTHER" id="PTHR11717:SF7">
    <property type="entry name" value="LOW MOLECULAR WEIGHT PHOSPHOTYROSINE PROTEIN PHOSPHATASE"/>
    <property type="match status" value="1"/>
</dbReference>
<dbReference type="AlphaFoldDB" id="A0A3L6ZKX0"/>
<evidence type="ECO:0000313" key="8">
    <source>
        <dbReference type="Proteomes" id="UP000275395"/>
    </source>
</evidence>
<keyword evidence="3" id="KW-0378">Hydrolase</keyword>
<dbReference type="Gene3D" id="3.40.50.2300">
    <property type="match status" value="1"/>
</dbReference>
<sequence length="172" mass="19006">MGGMLPPRLAQNDRFGIAFVCAGNICRSPMAEAIFQHQVSTAGLQDHVAVRSAGIGDWHVGEPPDHRTLEALTRHGYPLLGRRAQQFDPAWFPDLDLVVALDSSHERALRDWAPSESDRSKVATLLSFDPAQAASRDVPDPYYRDDAAFEQVLGMIEEASAQLFRQIRPAIT</sequence>
<evidence type="ECO:0000256" key="3">
    <source>
        <dbReference type="ARBA" id="ARBA00022801"/>
    </source>
</evidence>
<evidence type="ECO:0000256" key="1">
    <source>
        <dbReference type="ARBA" id="ARBA00011063"/>
    </source>
</evidence>
<organism evidence="7 8">
    <name type="scientific">Mycetocola reblochoni</name>
    <dbReference type="NCBI Taxonomy" id="331618"/>
    <lineage>
        <taxon>Bacteria</taxon>
        <taxon>Bacillati</taxon>
        <taxon>Actinomycetota</taxon>
        <taxon>Actinomycetes</taxon>
        <taxon>Micrococcales</taxon>
        <taxon>Microbacteriaceae</taxon>
        <taxon>Mycetocola</taxon>
    </lineage>
</organism>
<keyword evidence="4" id="KW-0904">Protein phosphatase</keyword>
<dbReference type="SUPFAM" id="SSF52788">
    <property type="entry name" value="Phosphotyrosine protein phosphatases I"/>
    <property type="match status" value="1"/>
</dbReference>
<reference evidence="7 8" key="1">
    <citation type="submission" date="2018-10" db="EMBL/GenBank/DDBJ databases">
        <authorList>
            <person name="Li J."/>
        </authorList>
    </citation>
    <scope>NUCLEOTIDE SEQUENCE [LARGE SCALE GENOMIC DNA]</scope>
    <source>
        <strain evidence="7 8">JCM 30549</strain>
    </source>
</reference>
<evidence type="ECO:0000256" key="2">
    <source>
        <dbReference type="ARBA" id="ARBA00013064"/>
    </source>
</evidence>
<name>A0A3L6ZKX0_9MICO</name>
<dbReference type="InterPro" id="IPR050438">
    <property type="entry name" value="LMW_PTPase"/>
</dbReference>
<dbReference type="InterPro" id="IPR036196">
    <property type="entry name" value="Ptyr_pPase_sf"/>
</dbReference>
<dbReference type="PRINTS" id="PR00719">
    <property type="entry name" value="LMWPTPASE"/>
</dbReference>
<dbReference type="InterPro" id="IPR017867">
    <property type="entry name" value="Tyr_phospatase_low_mol_wt"/>
</dbReference>